<feature type="domain" description="Aldehyde dehydrogenase" evidence="3">
    <location>
        <begin position="25"/>
        <end position="504"/>
    </location>
</feature>
<name>A0A2R8AZ73_9RHOB</name>
<gene>
    <name evidence="5" type="primary">paaZ_1</name>
    <name evidence="5" type="ORF">PRI8871_03154</name>
</gene>
<proteinExistence type="predicted"/>
<dbReference type="NCBIfam" id="TIGR02278">
    <property type="entry name" value="PaaN-DH"/>
    <property type="match status" value="1"/>
</dbReference>
<dbReference type="AlphaFoldDB" id="A0A2R8AZ73"/>
<dbReference type="GO" id="GO:0016620">
    <property type="term" value="F:oxidoreductase activity, acting on the aldehyde or oxo group of donors, NAD or NADP as acceptor"/>
    <property type="evidence" value="ECO:0007669"/>
    <property type="project" value="InterPro"/>
</dbReference>
<dbReference type="NCBIfam" id="NF008868">
    <property type="entry name" value="PRK11903.1"/>
    <property type="match status" value="1"/>
</dbReference>
<sequence length="676" mass="72378">MTIQQIASYAAGQWIAPGAGARSIKSAITGEVIASAGNNALDVEAMLHHARTVGGPALRAMTFHQRAKMLKALAQYIGEHKQALYDLSFNTGATQSDGMIDIDGGIGTMFVFASKGRRDMPDGHVYVDGEPESFTKTGNFMGQHICTPLQGVAVHINAFNFPVWGMLEKLAPTFLAGVPAIVKPATATCYLTEACVRLMLQSGILPDGALQFVAGGLGDMLERLTYQDVVSFTGSADTAHMLRSNDHLLRNSVRFMAEQDSLNASILGPDAAPGTPEFDLFVKEVHREMTAKAGQKCTAIRRIIAPEAQVPALIEALSDRLGKTLIGDPRSEATRMGALVSTAQRADVLEKAALIGTEAERVFGDPNAFTVEGADAVKGAFLTPMLFHCAYPDAAQRVHDTEAFGPVSTIMGYRDLGHAIDLVNRGGGSLVASVITHDPSVAREVAMGAAAHHGRLYFNNRDSMKGSTGHGSPLPHLVHGGPGRAGGGEEMGGVRGVMHYMQRTAIQGSPDILTGITGQWVPGAKEITAPAHPFTRTYGELSIGETLNTAPRTVTLDDIEHFAHFTGDTFYAHMDDDAAKRNPFFPGRVAHGYLLLSFAAGLFVEPNEGPVLANTGLDTLRFMKPVQAGDAIKVRLTVKKKTQRTGEYGEVKWHVTLTNQDDDTVAEYELLTMNAY</sequence>
<dbReference type="PANTHER" id="PTHR43111">
    <property type="entry name" value="ALDEHYDE DEHYDROGENASE B-RELATED"/>
    <property type="match status" value="1"/>
</dbReference>
<evidence type="ECO:0000313" key="6">
    <source>
        <dbReference type="Proteomes" id="UP000244904"/>
    </source>
</evidence>
<dbReference type="InterPro" id="IPR015590">
    <property type="entry name" value="Aldehyde_DH_dom"/>
</dbReference>
<evidence type="ECO:0000259" key="4">
    <source>
        <dbReference type="Pfam" id="PF01575"/>
    </source>
</evidence>
<dbReference type="InterPro" id="IPR016162">
    <property type="entry name" value="Ald_DH_N"/>
</dbReference>
<reference evidence="6" key="1">
    <citation type="submission" date="2018-03" db="EMBL/GenBank/DDBJ databases">
        <authorList>
            <person name="Rodrigo-Torres L."/>
            <person name="Arahal R. D."/>
            <person name="Lucena T."/>
        </authorList>
    </citation>
    <scope>NUCLEOTIDE SEQUENCE [LARGE SCALE GENOMIC DNA]</scope>
    <source>
        <strain evidence="6">CECT 8871</strain>
    </source>
</reference>
<accession>A0A2R8AZ73</accession>
<dbReference type="Pfam" id="PF00171">
    <property type="entry name" value="Aldedh"/>
    <property type="match status" value="1"/>
</dbReference>
<dbReference type="InterPro" id="IPR016161">
    <property type="entry name" value="Ald_DH/histidinol_DH"/>
</dbReference>
<dbReference type="Proteomes" id="UP000244904">
    <property type="component" value="Unassembled WGS sequence"/>
</dbReference>
<dbReference type="PANTHER" id="PTHR43111:SF1">
    <property type="entry name" value="ALDEHYDE DEHYDROGENASE B-RELATED"/>
    <property type="match status" value="1"/>
</dbReference>
<dbReference type="InterPro" id="IPR002539">
    <property type="entry name" value="MaoC-like_dom"/>
</dbReference>
<dbReference type="InterPro" id="IPR011966">
    <property type="entry name" value="PaaN-DH"/>
</dbReference>
<feature type="region of interest" description="Disordered" evidence="2">
    <location>
        <begin position="465"/>
        <end position="490"/>
    </location>
</feature>
<evidence type="ECO:0000259" key="3">
    <source>
        <dbReference type="Pfam" id="PF00171"/>
    </source>
</evidence>
<dbReference type="SUPFAM" id="SSF53720">
    <property type="entry name" value="ALDH-like"/>
    <property type="match status" value="1"/>
</dbReference>
<feature type="compositionally biased region" description="Gly residues" evidence="2">
    <location>
        <begin position="480"/>
        <end position="490"/>
    </location>
</feature>
<dbReference type="Gene3D" id="3.40.309.10">
    <property type="entry name" value="Aldehyde Dehydrogenase, Chain A, domain 2"/>
    <property type="match status" value="1"/>
</dbReference>
<feature type="domain" description="MaoC-like" evidence="4">
    <location>
        <begin position="543"/>
        <end position="652"/>
    </location>
</feature>
<dbReference type="InterPro" id="IPR029069">
    <property type="entry name" value="HotDog_dom_sf"/>
</dbReference>
<dbReference type="InterPro" id="IPR016163">
    <property type="entry name" value="Ald_DH_C"/>
</dbReference>
<dbReference type="RefSeq" id="WP_108887178.1">
    <property type="nucleotide sequence ID" value="NZ_OMOJ01000008.1"/>
</dbReference>
<evidence type="ECO:0000313" key="5">
    <source>
        <dbReference type="EMBL" id="SPF81331.1"/>
    </source>
</evidence>
<dbReference type="Pfam" id="PF01575">
    <property type="entry name" value="MaoC_dehydratas"/>
    <property type="match status" value="1"/>
</dbReference>
<evidence type="ECO:0000256" key="1">
    <source>
        <dbReference type="ARBA" id="ARBA00023002"/>
    </source>
</evidence>
<dbReference type="Gene3D" id="3.10.129.10">
    <property type="entry name" value="Hotdog Thioesterase"/>
    <property type="match status" value="1"/>
</dbReference>
<keyword evidence="6" id="KW-1185">Reference proteome</keyword>
<keyword evidence="1" id="KW-0560">Oxidoreductase</keyword>
<dbReference type="OrthoDB" id="9759612at2"/>
<organism evidence="5 6">
    <name type="scientific">Pseudoprimorskyibacter insulae</name>
    <dbReference type="NCBI Taxonomy" id="1695997"/>
    <lineage>
        <taxon>Bacteria</taxon>
        <taxon>Pseudomonadati</taxon>
        <taxon>Pseudomonadota</taxon>
        <taxon>Alphaproteobacteria</taxon>
        <taxon>Rhodobacterales</taxon>
        <taxon>Paracoccaceae</taxon>
        <taxon>Pseudoprimorskyibacter</taxon>
    </lineage>
</organism>
<protein>
    <submittedName>
        <fullName evidence="5">Bifunctional protein PaaZ</fullName>
    </submittedName>
</protein>
<evidence type="ECO:0000256" key="2">
    <source>
        <dbReference type="SAM" id="MobiDB-lite"/>
    </source>
</evidence>
<dbReference type="SUPFAM" id="SSF54637">
    <property type="entry name" value="Thioesterase/thiol ester dehydrase-isomerase"/>
    <property type="match status" value="1"/>
</dbReference>
<dbReference type="EMBL" id="OMOJ01000008">
    <property type="protein sequence ID" value="SPF81331.1"/>
    <property type="molecule type" value="Genomic_DNA"/>
</dbReference>
<dbReference type="Gene3D" id="3.40.605.10">
    <property type="entry name" value="Aldehyde Dehydrogenase, Chain A, domain 1"/>
    <property type="match status" value="1"/>
</dbReference>
<dbReference type="CDD" id="cd07128">
    <property type="entry name" value="ALDH_MaoC-N"/>
    <property type="match status" value="1"/>
</dbReference>